<name>A0ABV5CSI6_9ACTN</name>
<reference evidence="2 3" key="1">
    <citation type="submission" date="2024-04" db="EMBL/GenBank/DDBJ databases">
        <title>Polymorphospora sp. isolated from Baiyangdian Lake in Xiong'an New Area.</title>
        <authorList>
            <person name="Zhang X."/>
            <person name="Liu J."/>
        </authorList>
    </citation>
    <scope>NUCLEOTIDE SEQUENCE [LARGE SCALE GENOMIC DNA]</scope>
    <source>
        <strain evidence="2 3">2-325</strain>
    </source>
</reference>
<dbReference type="InterPro" id="IPR040559">
    <property type="entry name" value="CdiA_C"/>
</dbReference>
<organism evidence="2 3">
    <name type="scientific">Polymorphospora lycopeni</name>
    <dbReference type="NCBI Taxonomy" id="3140240"/>
    <lineage>
        <taxon>Bacteria</taxon>
        <taxon>Bacillati</taxon>
        <taxon>Actinomycetota</taxon>
        <taxon>Actinomycetes</taxon>
        <taxon>Micromonosporales</taxon>
        <taxon>Micromonosporaceae</taxon>
        <taxon>Polymorphospora</taxon>
    </lineage>
</organism>
<dbReference type="Gene3D" id="3.40.1350.120">
    <property type="match status" value="1"/>
</dbReference>
<feature type="domain" description="tRNA nuclease CdiA C-terminal" evidence="1">
    <location>
        <begin position="54"/>
        <end position="133"/>
    </location>
</feature>
<evidence type="ECO:0000313" key="3">
    <source>
        <dbReference type="Proteomes" id="UP001582793"/>
    </source>
</evidence>
<dbReference type="CDD" id="cd13442">
    <property type="entry name" value="CDI_toxin_Bp1026b-like"/>
    <property type="match status" value="1"/>
</dbReference>
<sequence>MSPKEKPRERRSYELENECADVLADRGYLVHQNPTRVAVAEARRSTGDTGNPEKAPDYLVEGHVFDCYAPEAETSVRGVWTAVVRKVREEQTQRVAVHLADWRGRLVDLQRQFDDWPVVDLKEVVAVKRDGSIVQILRTD</sequence>
<dbReference type="InterPro" id="IPR033806">
    <property type="entry name" value="CDI_toxin_Bp1026b-like"/>
</dbReference>
<comment type="caution">
    <text evidence="2">The sequence shown here is derived from an EMBL/GenBank/DDBJ whole genome shotgun (WGS) entry which is preliminary data.</text>
</comment>
<evidence type="ECO:0000313" key="2">
    <source>
        <dbReference type="EMBL" id="MFB6394877.1"/>
    </source>
</evidence>
<evidence type="ECO:0000259" key="1">
    <source>
        <dbReference type="Pfam" id="PF18451"/>
    </source>
</evidence>
<keyword evidence="3" id="KW-1185">Reference proteome</keyword>
<dbReference type="Pfam" id="PF18451">
    <property type="entry name" value="CdiA_C"/>
    <property type="match status" value="1"/>
</dbReference>
<gene>
    <name evidence="2" type="ORF">AAFH96_17450</name>
</gene>
<proteinExistence type="predicted"/>
<dbReference type="EMBL" id="JBCGDC010000046">
    <property type="protein sequence ID" value="MFB6394877.1"/>
    <property type="molecule type" value="Genomic_DNA"/>
</dbReference>
<accession>A0ABV5CSI6</accession>
<dbReference type="Proteomes" id="UP001582793">
    <property type="component" value="Unassembled WGS sequence"/>
</dbReference>
<protein>
    <recommendedName>
        <fullName evidence="1">tRNA nuclease CdiA C-terminal domain-containing protein</fullName>
    </recommendedName>
</protein>
<dbReference type="RefSeq" id="WP_375734898.1">
    <property type="nucleotide sequence ID" value="NZ_JBCGDC010000046.1"/>
</dbReference>